<sequence length="174" mass="20195">MKIIFFLRKWFFISLKKKMSRRRRAKKRMILPDSVYDSRLINMLVNRVMKDGKKSLAYKIVYQTMNQIAEKTEQDPIQIFEEAIRNVKPFVEVKARRVGGSAYQVPLEVNTERGTVLALQWVLTAARNRSGRSAIAKLTNELIDASKKTGAAIKKRDDVHRMAEANKAFAKFRF</sequence>
<comment type="similarity">
    <text evidence="1 7 8">Belongs to the universal ribosomal protein uS7 family.</text>
</comment>
<evidence type="ECO:0000313" key="10">
    <source>
        <dbReference type="EMBL" id="AOC61632.1"/>
    </source>
</evidence>
<evidence type="ECO:0000256" key="7">
    <source>
        <dbReference type="HAMAP-Rule" id="MF_00480"/>
    </source>
</evidence>
<dbReference type="GO" id="GO:0006412">
    <property type="term" value="P:translation"/>
    <property type="evidence" value="ECO:0007669"/>
    <property type="project" value="UniProtKB-UniRule"/>
</dbReference>
<evidence type="ECO:0000256" key="6">
    <source>
        <dbReference type="ARBA" id="ARBA00035151"/>
    </source>
</evidence>
<dbReference type="PROSITE" id="PS00052">
    <property type="entry name" value="RIBOSOMAL_S7"/>
    <property type="match status" value="1"/>
</dbReference>
<dbReference type="EMBL" id="KX306824">
    <property type="protein sequence ID" value="AOC61632.1"/>
    <property type="molecule type" value="Genomic_DNA"/>
</dbReference>
<dbReference type="NCBIfam" id="TIGR01029">
    <property type="entry name" value="rpsG_bact"/>
    <property type="match status" value="1"/>
</dbReference>
<dbReference type="AlphaFoldDB" id="A0A1B2RZ61"/>
<comment type="function">
    <text evidence="7">One of the primary rRNA binding proteins, it binds directly to 16S rRNA where it nucleates assembly of the head domain of the 30S subunit.</text>
</comment>
<keyword evidence="3 7" id="KW-0694">RNA-binding</keyword>
<comment type="subcellular location">
    <subcellularLocation>
        <location evidence="7">Plastid</location>
        <location evidence="7">Chloroplast</location>
    </subcellularLocation>
</comment>
<dbReference type="InterPro" id="IPR023798">
    <property type="entry name" value="Ribosomal_uS7_dom"/>
</dbReference>
<gene>
    <name evidence="7 10" type="primary">rps7</name>
</gene>
<dbReference type="GO" id="GO:0009507">
    <property type="term" value="C:chloroplast"/>
    <property type="evidence" value="ECO:0007669"/>
    <property type="project" value="UniProtKB-SubCell"/>
</dbReference>
<dbReference type="FunFam" id="1.10.455.10:FF:000001">
    <property type="entry name" value="30S ribosomal protein S7"/>
    <property type="match status" value="1"/>
</dbReference>
<dbReference type="SUPFAM" id="SSF47973">
    <property type="entry name" value="Ribosomal protein S7"/>
    <property type="match status" value="1"/>
</dbReference>
<evidence type="ECO:0000256" key="5">
    <source>
        <dbReference type="ARBA" id="ARBA00023274"/>
    </source>
</evidence>
<dbReference type="HAMAP" id="MF_00480_B">
    <property type="entry name" value="Ribosomal_uS7_B"/>
    <property type="match status" value="1"/>
</dbReference>
<keyword evidence="10" id="KW-0934">Plastid</keyword>
<evidence type="ECO:0000256" key="2">
    <source>
        <dbReference type="ARBA" id="ARBA00022730"/>
    </source>
</evidence>
<dbReference type="InterPro" id="IPR000235">
    <property type="entry name" value="Ribosomal_uS7"/>
</dbReference>
<dbReference type="InterPro" id="IPR036823">
    <property type="entry name" value="Ribosomal_uS7_dom_sf"/>
</dbReference>
<comment type="subunit">
    <text evidence="7">Part of the 30S ribosomal subunit.</text>
</comment>
<keyword evidence="10" id="KW-0150">Chloroplast</keyword>
<dbReference type="InterPro" id="IPR005717">
    <property type="entry name" value="Ribosomal_uS7_bac/org-type"/>
</dbReference>
<reference evidence="10" key="1">
    <citation type="journal article" date="2016" name="Genome Biol. Evol.">
        <title>Mitochondrion-to-Chloroplast DNA Transfers and Intragenomic Proliferation of Chloroplast Group II Introns in Gloeotilopsis Green Algae (Ulotrichales, Ulvophyceae).</title>
        <authorList>
            <person name="Turmel M."/>
            <person name="Otis C."/>
            <person name="Lemieux C."/>
        </authorList>
    </citation>
    <scope>NUCLEOTIDE SEQUENCE</scope>
</reference>
<feature type="domain" description="Small ribosomal subunit protein uS7" evidence="9">
    <location>
        <begin position="20"/>
        <end position="167"/>
    </location>
</feature>
<dbReference type="CDD" id="cd14871">
    <property type="entry name" value="uS7_Chloroplast"/>
    <property type="match status" value="1"/>
</dbReference>
<evidence type="ECO:0000256" key="4">
    <source>
        <dbReference type="ARBA" id="ARBA00022980"/>
    </source>
</evidence>
<evidence type="ECO:0000259" key="9">
    <source>
        <dbReference type="Pfam" id="PF00177"/>
    </source>
</evidence>
<keyword evidence="5 7" id="KW-0687">Ribonucleoprotein</keyword>
<proteinExistence type="inferred from homology"/>
<keyword evidence="4 7" id="KW-0689">Ribosomal protein</keyword>
<accession>A0A1B2RZ61</accession>
<dbReference type="Pfam" id="PF00177">
    <property type="entry name" value="Ribosomal_S7"/>
    <property type="match status" value="1"/>
</dbReference>
<evidence type="ECO:0000256" key="8">
    <source>
        <dbReference type="RuleBase" id="RU003619"/>
    </source>
</evidence>
<name>A0A1B2RZ61_9CHLO</name>
<evidence type="ECO:0000256" key="1">
    <source>
        <dbReference type="ARBA" id="ARBA00007151"/>
    </source>
</evidence>
<organism evidence="10">
    <name type="scientific">Gloeotilopsis planctonica</name>
    <dbReference type="NCBI Taxonomy" id="34157"/>
    <lineage>
        <taxon>Eukaryota</taxon>
        <taxon>Viridiplantae</taxon>
        <taxon>Chlorophyta</taxon>
        <taxon>core chlorophytes</taxon>
        <taxon>Ulvophyceae</taxon>
        <taxon>OUU clade</taxon>
        <taxon>Ulotrichales</taxon>
        <taxon>Ulotrichaceae</taxon>
        <taxon>Gloeotilopsis</taxon>
    </lineage>
</organism>
<dbReference type="PANTHER" id="PTHR11205">
    <property type="entry name" value="RIBOSOMAL PROTEIN S7"/>
    <property type="match status" value="1"/>
</dbReference>
<evidence type="ECO:0000256" key="3">
    <source>
        <dbReference type="ARBA" id="ARBA00022884"/>
    </source>
</evidence>
<geneLocation type="chloroplast" evidence="10"/>
<protein>
    <recommendedName>
        <fullName evidence="6 7">Small ribosomal subunit protein uS7c</fullName>
    </recommendedName>
</protein>
<dbReference type="GO" id="GO:0003735">
    <property type="term" value="F:structural constituent of ribosome"/>
    <property type="evidence" value="ECO:0007669"/>
    <property type="project" value="InterPro"/>
</dbReference>
<dbReference type="GO" id="GO:0019843">
    <property type="term" value="F:rRNA binding"/>
    <property type="evidence" value="ECO:0007669"/>
    <property type="project" value="UniProtKB-UniRule"/>
</dbReference>
<dbReference type="GO" id="GO:0015935">
    <property type="term" value="C:small ribosomal subunit"/>
    <property type="evidence" value="ECO:0007669"/>
    <property type="project" value="InterPro"/>
</dbReference>
<dbReference type="Gene3D" id="1.10.455.10">
    <property type="entry name" value="Ribosomal protein S7 domain"/>
    <property type="match status" value="1"/>
</dbReference>
<dbReference type="InterPro" id="IPR020606">
    <property type="entry name" value="Ribosomal_uS7_CS"/>
</dbReference>
<keyword evidence="2 7" id="KW-0699">rRNA-binding</keyword>
<dbReference type="PIRSF" id="PIRSF002122">
    <property type="entry name" value="RPS7p_RPS7a_RPS5e_RPS7o"/>
    <property type="match status" value="1"/>
</dbReference>